<dbReference type="GO" id="GO:0043590">
    <property type="term" value="C:bacterial nucleoid"/>
    <property type="evidence" value="ECO:0007669"/>
    <property type="project" value="TreeGrafter"/>
</dbReference>
<keyword evidence="1 4" id="KW-0227">DNA damage</keyword>
<dbReference type="InterPro" id="IPR022572">
    <property type="entry name" value="DNA_rep/recomb_RecO_N"/>
</dbReference>
<dbReference type="NCBIfam" id="TIGR00613">
    <property type="entry name" value="reco"/>
    <property type="match status" value="1"/>
</dbReference>
<protein>
    <recommendedName>
        <fullName evidence="4">DNA repair protein RecO</fullName>
    </recommendedName>
    <alternativeName>
        <fullName evidence="4">Recombination protein O</fullName>
    </alternativeName>
</protein>
<reference evidence="6 7" key="1">
    <citation type="submission" date="2018-01" db="EMBL/GenBank/DDBJ databases">
        <authorList>
            <person name="Gaut B.S."/>
            <person name="Morton B.R."/>
            <person name="Clegg M.T."/>
            <person name="Duvall M.R."/>
        </authorList>
    </citation>
    <scope>NUCLEOTIDE SEQUENCE [LARGE SCALE GENOMIC DNA]</scope>
    <source>
        <strain evidence="6">GP69</strain>
    </source>
</reference>
<evidence type="ECO:0000256" key="4">
    <source>
        <dbReference type="HAMAP-Rule" id="MF_00201"/>
    </source>
</evidence>
<dbReference type="PANTHER" id="PTHR33991:SF1">
    <property type="entry name" value="DNA REPAIR PROTEIN RECO"/>
    <property type="match status" value="1"/>
</dbReference>
<dbReference type="InterPro" id="IPR003717">
    <property type="entry name" value="RecO"/>
</dbReference>
<organism evidence="6 7">
    <name type="scientific">Acetatifactor muris</name>
    <dbReference type="NCBI Taxonomy" id="879566"/>
    <lineage>
        <taxon>Bacteria</taxon>
        <taxon>Bacillati</taxon>
        <taxon>Bacillota</taxon>
        <taxon>Clostridia</taxon>
        <taxon>Lachnospirales</taxon>
        <taxon>Lachnospiraceae</taxon>
        <taxon>Acetatifactor</taxon>
    </lineage>
</organism>
<sequence length="224" mass="25300">MQEYILVTGIILKQTPVGEYDRHISLLTKERGKLTAFARGARRSGSRLTAATNPFSFGCFKLYEGKNAYTLAEADIQNYFEELRTDYIGAYYGIYFAEVADYLTRENNDEREMLKLLYQSLRALGAASLPNPLVRCVFECRAMAVNGEFPADFSADASLFPGDMEPEASTIYALRYIAVSPVEKLYTFTVTETVLEQLETVAACYMKRFVGHKFKSLEVLQTLC</sequence>
<dbReference type="InterPro" id="IPR037278">
    <property type="entry name" value="ARFGAP/RecO"/>
</dbReference>
<dbReference type="SUPFAM" id="SSF50249">
    <property type="entry name" value="Nucleic acid-binding proteins"/>
    <property type="match status" value="1"/>
</dbReference>
<dbReference type="InterPro" id="IPR012340">
    <property type="entry name" value="NA-bd_OB-fold"/>
</dbReference>
<dbReference type="RefSeq" id="WP_103241496.1">
    <property type="nucleotide sequence ID" value="NZ_CANRXC010000023.1"/>
</dbReference>
<keyword evidence="3 4" id="KW-0234">DNA repair</keyword>
<dbReference type="AlphaFoldDB" id="A0A2K4ZLZ8"/>
<evidence type="ECO:0000313" key="7">
    <source>
        <dbReference type="Proteomes" id="UP000236311"/>
    </source>
</evidence>
<gene>
    <name evidence="4 6" type="primary">recO</name>
    <name evidence="6" type="ORF">AMURIS_04235</name>
</gene>
<dbReference type="Gene3D" id="2.40.50.140">
    <property type="entry name" value="Nucleic acid-binding proteins"/>
    <property type="match status" value="1"/>
</dbReference>
<evidence type="ECO:0000259" key="5">
    <source>
        <dbReference type="Pfam" id="PF11967"/>
    </source>
</evidence>
<proteinExistence type="inferred from homology"/>
<dbReference type="Pfam" id="PF11967">
    <property type="entry name" value="RecO_N"/>
    <property type="match status" value="1"/>
</dbReference>
<evidence type="ECO:0000256" key="2">
    <source>
        <dbReference type="ARBA" id="ARBA00023172"/>
    </source>
</evidence>
<evidence type="ECO:0000313" key="6">
    <source>
        <dbReference type="EMBL" id="SOY31491.1"/>
    </source>
</evidence>
<dbReference type="PANTHER" id="PTHR33991">
    <property type="entry name" value="DNA REPAIR PROTEIN RECO"/>
    <property type="match status" value="1"/>
</dbReference>
<dbReference type="HAMAP" id="MF_00201">
    <property type="entry name" value="RecO"/>
    <property type="match status" value="1"/>
</dbReference>
<dbReference type="GO" id="GO:0006302">
    <property type="term" value="P:double-strand break repair"/>
    <property type="evidence" value="ECO:0007669"/>
    <property type="project" value="TreeGrafter"/>
</dbReference>
<evidence type="ECO:0000256" key="3">
    <source>
        <dbReference type="ARBA" id="ARBA00023204"/>
    </source>
</evidence>
<dbReference type="EMBL" id="OFSM01000026">
    <property type="protein sequence ID" value="SOY31491.1"/>
    <property type="molecule type" value="Genomic_DNA"/>
</dbReference>
<evidence type="ECO:0000256" key="1">
    <source>
        <dbReference type="ARBA" id="ARBA00022763"/>
    </source>
</evidence>
<comment type="similarity">
    <text evidence="4">Belongs to the RecO family.</text>
</comment>
<feature type="domain" description="DNA replication/recombination mediator RecO N-terminal" evidence="5">
    <location>
        <begin position="6"/>
        <end position="79"/>
    </location>
</feature>
<name>A0A2K4ZLZ8_9FIRM</name>
<dbReference type="SUPFAM" id="SSF57863">
    <property type="entry name" value="ArfGap/RecO-like zinc finger"/>
    <property type="match status" value="1"/>
</dbReference>
<keyword evidence="7" id="KW-1185">Reference proteome</keyword>
<accession>A0A2K4ZLZ8</accession>
<keyword evidence="2 4" id="KW-0233">DNA recombination</keyword>
<dbReference type="Proteomes" id="UP000236311">
    <property type="component" value="Unassembled WGS sequence"/>
</dbReference>
<dbReference type="GO" id="GO:0006310">
    <property type="term" value="P:DNA recombination"/>
    <property type="evidence" value="ECO:0007669"/>
    <property type="project" value="UniProtKB-UniRule"/>
</dbReference>
<dbReference type="OrthoDB" id="9797083at2"/>
<comment type="function">
    <text evidence="4">Involved in DNA repair and RecF pathway recombination.</text>
</comment>
<dbReference type="Pfam" id="PF02565">
    <property type="entry name" value="RecO_C"/>
    <property type="match status" value="1"/>
</dbReference>